<protein>
    <submittedName>
        <fullName evidence="1">Uncharacterized protein</fullName>
    </submittedName>
</protein>
<dbReference type="Proteomes" id="UP000028481">
    <property type="component" value="Chromosome"/>
</dbReference>
<dbReference type="GO" id="GO:0003676">
    <property type="term" value="F:nucleic acid binding"/>
    <property type="evidence" value="ECO:0007669"/>
    <property type="project" value="InterPro"/>
</dbReference>
<dbReference type="STRING" id="289377.HL41_06935"/>
<dbReference type="OrthoDB" id="364736at2"/>
<name>A0A075WU10_9BACT</name>
<organism evidence="1 2">
    <name type="scientific">Thermodesulfobacterium commune DSM 2178</name>
    <dbReference type="NCBI Taxonomy" id="289377"/>
    <lineage>
        <taxon>Bacteria</taxon>
        <taxon>Pseudomonadati</taxon>
        <taxon>Thermodesulfobacteriota</taxon>
        <taxon>Thermodesulfobacteria</taxon>
        <taxon>Thermodesulfobacteriales</taxon>
        <taxon>Thermodesulfobacteriaceae</taxon>
        <taxon>Thermodesulfobacterium</taxon>
    </lineage>
</organism>
<proteinExistence type="predicted"/>
<dbReference type="PaxDb" id="289377-HL41_06935"/>
<evidence type="ECO:0000313" key="1">
    <source>
        <dbReference type="EMBL" id="AIH04455.1"/>
    </source>
</evidence>
<sequence length="647" mass="75432">MREFEVWLSRAEVQELLGISQQAISKAIQKGKFKVQEIYGNGGRQYRIALSSLPADAQVRYLQAHPEVWQEALKIKELSEEARAFLIKKTLPQKEENEISVRVATMDRAWAIKEYLQNPCYETAKRIAEELKVHVSTIYRWIKKAEEEAERIRMMKLEKQTVPIKFPRTSVSEDVLIESLSIILSSHGKRIINGWQYVVNKGYDISYSQYTRILNKMTPPFSKILEYHRSGRISALLTETPKIIRAWSELPVMHTLVGDQHYLDYYMYSPELDEVVKVQLYIWADCSSRYFVSCVPSIGEQYTQWHVQVSLAEAFRIHVPSEIYTDWGKQENSKMTAEFIDRLASGKIYLGDWDDFLEKYPEAKIARKRSTPGVPPVKPIENMIRRFTEFLNQEGLTGYAKRDLKDPFRNKQIQELLKAQIKKKDLPTVEEGLKVIANVIEKCNITEIKTKEGKRFIPAEFLWKGLEGRRVVIGDDEIAMIFFPAFVRKVRNASVQVKLGTKTVVFTAKELTWLRDGEEVMIKVNPFPPHEGSMFFRWNGSDWEFLAPATVWIGHRVHPQDQEKLAKAMEVKNHYLKQFVLAIREIHERAKNTFGVVEDKPIRKLTSAIKHKQEGMGDLIFLDIKKFKNIRDKNWEALEKLAEFYNY</sequence>
<reference evidence="1 2" key="1">
    <citation type="journal article" date="2015" name="Genome Announc.">
        <title>Genome Sequence of a Sulfate-Reducing Thermophilic Bacterium, Thermodesulfobacterium commune DSM 2178T (Phylum Thermodesulfobacteria).</title>
        <authorList>
            <person name="Bhatnagar S."/>
            <person name="Badger J.H."/>
            <person name="Madupu R."/>
            <person name="Khouri H.M."/>
            <person name="O'Connor E.M."/>
            <person name="Robb F.T."/>
            <person name="Ward N.L."/>
            <person name="Eisen J.A."/>
        </authorList>
    </citation>
    <scope>NUCLEOTIDE SEQUENCE [LARGE SCALE GENOMIC DNA]</scope>
    <source>
        <strain evidence="1 2">DSM 2178</strain>
    </source>
</reference>
<keyword evidence="2" id="KW-1185">Reference proteome</keyword>
<gene>
    <name evidence="1" type="ORF">HL41_06935</name>
</gene>
<dbReference type="AlphaFoldDB" id="A0A075WU10"/>
<dbReference type="RefSeq" id="WP_038061544.1">
    <property type="nucleotide sequence ID" value="NZ_CP008796.1"/>
</dbReference>
<accession>A0A075WU10</accession>
<dbReference type="KEGG" id="tcm:HL41_06935"/>
<dbReference type="Gene3D" id="3.30.420.10">
    <property type="entry name" value="Ribonuclease H-like superfamily/Ribonuclease H"/>
    <property type="match status" value="1"/>
</dbReference>
<dbReference type="EMBL" id="CP008796">
    <property type="protein sequence ID" value="AIH04455.1"/>
    <property type="molecule type" value="Genomic_DNA"/>
</dbReference>
<dbReference type="InterPro" id="IPR036397">
    <property type="entry name" value="RNaseH_sf"/>
</dbReference>
<evidence type="ECO:0000313" key="2">
    <source>
        <dbReference type="Proteomes" id="UP000028481"/>
    </source>
</evidence>
<dbReference type="HOGENOM" id="CLU_423314_0_0_0"/>
<dbReference type="SUPFAM" id="SSF53098">
    <property type="entry name" value="Ribonuclease H-like"/>
    <property type="match status" value="1"/>
</dbReference>
<dbReference type="InterPro" id="IPR012337">
    <property type="entry name" value="RNaseH-like_sf"/>
</dbReference>